<dbReference type="InterPro" id="IPR020390">
    <property type="entry name" value="Uncharacterised_YqhV"/>
</dbReference>
<dbReference type="RefSeq" id="WP_181454649.1">
    <property type="nucleotide sequence ID" value="NZ_AP031286.1"/>
</dbReference>
<feature type="transmembrane region" description="Helical" evidence="1">
    <location>
        <begin position="12"/>
        <end position="31"/>
    </location>
</feature>
<feature type="transmembrane region" description="Helical" evidence="1">
    <location>
        <begin position="43"/>
        <end position="63"/>
    </location>
</feature>
<sequence>MSVDKFVASMSGLRIISGCLEITAALIMLKLNEPEKALAVNSLLALVGPLVLIATTTIGLIGIADKLNWSKMAWIAAGVSCLLIGILKK</sequence>
<dbReference type="Proteomes" id="UP001154322">
    <property type="component" value="Unassembled WGS sequence"/>
</dbReference>
<accession>A0ABM9G2U1</accession>
<keyword evidence="1" id="KW-1133">Transmembrane helix</keyword>
<evidence type="ECO:0000313" key="3">
    <source>
        <dbReference type="Proteomes" id="UP001154322"/>
    </source>
</evidence>
<organism evidence="2 3">
    <name type="scientific">Paenibacillus melissococcoides</name>
    <dbReference type="NCBI Taxonomy" id="2912268"/>
    <lineage>
        <taxon>Bacteria</taxon>
        <taxon>Bacillati</taxon>
        <taxon>Bacillota</taxon>
        <taxon>Bacilli</taxon>
        <taxon>Bacillales</taxon>
        <taxon>Paenibacillaceae</taxon>
        <taxon>Paenibacillus</taxon>
    </lineage>
</organism>
<gene>
    <name evidence="2" type="ORF">WJ0W_002760</name>
</gene>
<keyword evidence="1" id="KW-0812">Transmembrane</keyword>
<proteinExistence type="predicted"/>
<name>A0ABM9G2U1_9BACL</name>
<keyword evidence="3" id="KW-1185">Reference proteome</keyword>
<keyword evidence="1" id="KW-0472">Membrane</keyword>
<feature type="transmembrane region" description="Helical" evidence="1">
    <location>
        <begin position="69"/>
        <end position="87"/>
    </location>
</feature>
<comment type="caution">
    <text evidence="2">The sequence shown here is derived from an EMBL/GenBank/DDBJ whole genome shotgun (WGS) entry which is preliminary data.</text>
</comment>
<protein>
    <submittedName>
        <fullName evidence="2">YqhV family protein</fullName>
    </submittedName>
</protein>
<reference evidence="2" key="1">
    <citation type="submission" date="2022-06" db="EMBL/GenBank/DDBJ databases">
        <authorList>
            <person name="Dietemann V."/>
            <person name="Ory F."/>
            <person name="Dainat B."/>
            <person name="Oberhansli S."/>
        </authorList>
    </citation>
    <scope>NUCLEOTIDE SEQUENCE</scope>
    <source>
        <strain evidence="2">Ena-SAMPLE-TAB-26-04-2022-14:26:32:270-5432</strain>
    </source>
</reference>
<evidence type="ECO:0000313" key="2">
    <source>
        <dbReference type="EMBL" id="CAH8245525.1"/>
    </source>
</evidence>
<evidence type="ECO:0000256" key="1">
    <source>
        <dbReference type="SAM" id="Phobius"/>
    </source>
</evidence>
<dbReference type="EMBL" id="CALYLO010000003">
    <property type="protein sequence ID" value="CAH8245525.1"/>
    <property type="molecule type" value="Genomic_DNA"/>
</dbReference>
<dbReference type="Pfam" id="PF10942">
    <property type="entry name" value="DUF2619"/>
    <property type="match status" value="1"/>
</dbReference>